<dbReference type="WBParaSite" id="maker-uti_cns_0001675-snap-gene-0.5-mRNA-1">
    <property type="protein sequence ID" value="maker-uti_cns_0001675-snap-gene-0.5-mRNA-1"/>
    <property type="gene ID" value="maker-uti_cns_0001675-snap-gene-0.5"/>
</dbReference>
<proteinExistence type="predicted"/>
<evidence type="ECO:0000313" key="2">
    <source>
        <dbReference type="WBParaSite" id="maker-uti_cns_0001675-snap-gene-0.5-mRNA-1"/>
    </source>
</evidence>
<dbReference type="Proteomes" id="UP000095280">
    <property type="component" value="Unplaced"/>
</dbReference>
<keyword evidence="1" id="KW-1185">Reference proteome</keyword>
<reference evidence="2" key="1">
    <citation type="submission" date="2016-11" db="UniProtKB">
        <authorList>
            <consortium name="WormBaseParasite"/>
        </authorList>
    </citation>
    <scope>IDENTIFICATION</scope>
</reference>
<evidence type="ECO:0000313" key="1">
    <source>
        <dbReference type="Proteomes" id="UP000095280"/>
    </source>
</evidence>
<protein>
    <submittedName>
        <fullName evidence="2">Transposase</fullName>
    </submittedName>
</protein>
<organism evidence="1 2">
    <name type="scientific">Macrostomum lignano</name>
    <dbReference type="NCBI Taxonomy" id="282301"/>
    <lineage>
        <taxon>Eukaryota</taxon>
        <taxon>Metazoa</taxon>
        <taxon>Spiralia</taxon>
        <taxon>Lophotrochozoa</taxon>
        <taxon>Platyhelminthes</taxon>
        <taxon>Rhabditophora</taxon>
        <taxon>Macrostomorpha</taxon>
        <taxon>Macrostomida</taxon>
        <taxon>Macrostomidae</taxon>
        <taxon>Macrostomum</taxon>
    </lineage>
</organism>
<sequence>MPAESWAAIGRTAQQDQTTWPALWKQLKTIWPDTVSTVWAKAKCQPTRTTPEFTTEDRTAARRRRLWLTGNGCRPACRALASGTSGYTFVITCMAKLTENAPTERNTKNGTIKV</sequence>
<accession>A0A1I8GF14</accession>
<dbReference type="AlphaFoldDB" id="A0A1I8GF14"/>
<name>A0A1I8GF14_9PLAT</name>